<dbReference type="Gene3D" id="3.90.550.10">
    <property type="entry name" value="Spore Coat Polysaccharide Biosynthesis Protein SpsA, Chain A"/>
    <property type="match status" value="1"/>
</dbReference>
<evidence type="ECO:0000313" key="2">
    <source>
        <dbReference type="EMBL" id="KRO61920.1"/>
    </source>
</evidence>
<evidence type="ECO:0000313" key="3">
    <source>
        <dbReference type="Proteomes" id="UP000051269"/>
    </source>
</evidence>
<feature type="domain" description="Glycosyltransferase 2-like" evidence="1">
    <location>
        <begin position="8"/>
        <end position="116"/>
    </location>
</feature>
<dbReference type="Proteomes" id="UP000051269">
    <property type="component" value="Unassembled WGS sequence"/>
</dbReference>
<dbReference type="InterPro" id="IPR050834">
    <property type="entry name" value="Glycosyltransf_2"/>
</dbReference>
<dbReference type="InterPro" id="IPR029044">
    <property type="entry name" value="Nucleotide-diphossugar_trans"/>
</dbReference>
<name>A0A0R2RLX7_9BACT</name>
<gene>
    <name evidence="2" type="ORF">ABR82_06720</name>
</gene>
<dbReference type="SUPFAM" id="SSF53448">
    <property type="entry name" value="Nucleotide-diphospho-sugar transferases"/>
    <property type="match status" value="1"/>
</dbReference>
<sequence>MISPDRMSLVISTYNHVRPLELCLAGFRNQTAAPMEILIADDGSTPPTKDLVARLAASLPCPVHHLWHEDKGFRKNTILNHCLAAAKGDYLVLTDADCIPHPRFIEDHAALAEQGFWVQGRRSYLNSAASASLQVSQYVPSFRLFFAGQLTGCGQSISSSLPHYST</sequence>
<protein>
    <recommendedName>
        <fullName evidence="1">Glycosyltransferase 2-like domain-containing protein</fullName>
    </recommendedName>
</protein>
<organism evidence="2 3">
    <name type="scientific">Verrucomicrobia subdivision 6 bacterium BACL9 MAG-120507-bin52</name>
    <dbReference type="NCBI Taxonomy" id="1655590"/>
    <lineage>
        <taxon>Bacteria</taxon>
        <taxon>Pseudomonadati</taxon>
        <taxon>Verrucomicrobiota</taxon>
        <taxon>Verrucomicrobiia</taxon>
        <taxon>Verrucomicrobiales</taxon>
        <taxon>Verrucomicrobia subdivision 6</taxon>
    </lineage>
</organism>
<proteinExistence type="predicted"/>
<dbReference type="EMBL" id="LIBO01000173">
    <property type="protein sequence ID" value="KRO61920.1"/>
    <property type="molecule type" value="Genomic_DNA"/>
</dbReference>
<comment type="caution">
    <text evidence="2">The sequence shown here is derived from an EMBL/GenBank/DDBJ whole genome shotgun (WGS) entry which is preliminary data.</text>
</comment>
<dbReference type="PANTHER" id="PTHR43685">
    <property type="entry name" value="GLYCOSYLTRANSFERASE"/>
    <property type="match status" value="1"/>
</dbReference>
<evidence type="ECO:0000259" key="1">
    <source>
        <dbReference type="Pfam" id="PF00535"/>
    </source>
</evidence>
<dbReference type="InterPro" id="IPR001173">
    <property type="entry name" value="Glyco_trans_2-like"/>
</dbReference>
<dbReference type="Pfam" id="PF00535">
    <property type="entry name" value="Glycos_transf_2"/>
    <property type="match status" value="1"/>
</dbReference>
<reference evidence="2 3" key="1">
    <citation type="submission" date="2015-10" db="EMBL/GenBank/DDBJ databases">
        <title>Metagenome-Assembled Genomes uncover a global brackish microbiome.</title>
        <authorList>
            <person name="Hugerth L.W."/>
            <person name="Larsson J."/>
            <person name="Alneberg J."/>
            <person name="Lindh M.V."/>
            <person name="Legrand C."/>
            <person name="Pinhassi J."/>
            <person name="Andersson A.F."/>
        </authorList>
    </citation>
    <scope>NUCLEOTIDE SEQUENCE [LARGE SCALE GENOMIC DNA]</scope>
    <source>
        <strain evidence="2">BACL18 MAG-120507-bin52</strain>
    </source>
</reference>
<dbReference type="PANTHER" id="PTHR43685:SF3">
    <property type="entry name" value="SLR2126 PROTEIN"/>
    <property type="match status" value="1"/>
</dbReference>
<accession>A0A0R2RLX7</accession>
<dbReference type="AlphaFoldDB" id="A0A0R2RLX7"/>